<accession>A0A6J0T2G8</accession>
<dbReference type="OrthoDB" id="6054650at2759"/>
<dbReference type="Pfam" id="PF20266">
    <property type="entry name" value="Mab-21_C"/>
    <property type="match status" value="1"/>
</dbReference>
<evidence type="ECO:0000313" key="5">
    <source>
        <dbReference type="Proteomes" id="UP001652642"/>
    </source>
</evidence>
<feature type="domain" description="Mab-21-like nucleotidyltransferase" evidence="3">
    <location>
        <begin position="389"/>
        <end position="569"/>
    </location>
</feature>
<proteinExistence type="inferred from homology"/>
<dbReference type="GO" id="GO:0035861">
    <property type="term" value="C:site of double-strand break"/>
    <property type="evidence" value="ECO:0007669"/>
    <property type="project" value="TreeGrafter"/>
</dbReference>
<dbReference type="Pfam" id="PF03281">
    <property type="entry name" value="Mab-21"/>
    <property type="match status" value="1"/>
</dbReference>
<dbReference type="KEGG" id="pvt:110075025"/>
<dbReference type="AlphaFoldDB" id="A0A6J0T2G8"/>
<dbReference type="GeneID" id="110075025"/>
<dbReference type="GO" id="GO:0003690">
    <property type="term" value="F:double-stranded DNA binding"/>
    <property type="evidence" value="ECO:0007669"/>
    <property type="project" value="TreeGrafter"/>
</dbReference>
<evidence type="ECO:0000259" key="3">
    <source>
        <dbReference type="Pfam" id="PF03281"/>
    </source>
</evidence>
<evidence type="ECO:0000256" key="2">
    <source>
        <dbReference type="SAM" id="MobiDB-lite"/>
    </source>
</evidence>
<sequence length="699" mass="76327">MGHRGSVAARQEGDQKSVAEKQSKPKLAKRGAVGFPARPLPRRKFRFSAGPASTTGGAGQGRAGRGPRRLTEAASFPPRGCLLWFLAGKSGGVMQRVGGPPGRRRGAREGSSAAPPGGKEEEEEAALAPPAPASKGGRGRQGKGENAGRPARSKGSLLNEEPASELGREGAVPRKASLKRNGGSASKAREAKPEEADGGPLEKQSAACPAEESSGALPRDGPGQAGRRRAAAQAPGPRRPPLEAGKEVARRGRRSGQKRPGGAPQEEGSGQAEEEEERAEPAEQGLPSQPKSQEGDLPGKKAERPGTGAGAAATKVRKSRPAPVEEPAGADPKQKGALILPRVLEKLKLAKEERSKAAQLVNKVRDTVVAAIRKSPCFREVEPLGAGSYYERVKVCSPNEFDILLKMPGLRFELETCDVSGSCGAFYYIKMKRNPQKGNLNKFIENDRLSSCLVLSELTKIIKEGVKETEDVKVSTKRPGCPAVTLLIGKEPSVITVDIVLGVEFRHTFWGNSTKNGLDIERWLGKKVKQEFHRAPLYLVPKNVKEGRAFIGNTWRLSFSVIEKEILNNHGSTKTCCEKCGSPCCRKNCLKLMKYLLEQLKTKHENKNQFQKFCSYHVKTAFLHVCGKWPRDEQWQDLDKCFNRLLDYFLDCLKQANLPHFFIPSYNFFCNEKIEKTKCNALVKVIEMEKNNNFPLFFL</sequence>
<dbReference type="Proteomes" id="UP001652642">
    <property type="component" value="Chromosome 1"/>
</dbReference>
<evidence type="ECO:0000256" key="1">
    <source>
        <dbReference type="ARBA" id="ARBA00008307"/>
    </source>
</evidence>
<feature type="region of interest" description="Disordered" evidence="2">
    <location>
        <begin position="90"/>
        <end position="333"/>
    </location>
</feature>
<dbReference type="GO" id="GO:0006974">
    <property type="term" value="P:DNA damage response"/>
    <property type="evidence" value="ECO:0007669"/>
    <property type="project" value="TreeGrafter"/>
</dbReference>
<dbReference type="CTD" id="115004"/>
<feature type="compositionally biased region" description="Basic and acidic residues" evidence="2">
    <location>
        <begin position="240"/>
        <end position="250"/>
    </location>
</feature>
<dbReference type="RefSeq" id="XP_020641513.2">
    <property type="nucleotide sequence ID" value="XM_020785854.2"/>
</dbReference>
<gene>
    <name evidence="6" type="primary">CGAS</name>
</gene>
<evidence type="ECO:0000259" key="4">
    <source>
        <dbReference type="Pfam" id="PF20266"/>
    </source>
</evidence>
<dbReference type="GO" id="GO:0038001">
    <property type="term" value="P:paracrine signaling"/>
    <property type="evidence" value="ECO:0007669"/>
    <property type="project" value="TreeGrafter"/>
</dbReference>
<feature type="compositionally biased region" description="Low complexity" evidence="2">
    <location>
        <begin position="260"/>
        <end position="271"/>
    </location>
</feature>
<dbReference type="GO" id="GO:0002230">
    <property type="term" value="P:positive regulation of defense response to virus by host"/>
    <property type="evidence" value="ECO:0007669"/>
    <property type="project" value="TreeGrafter"/>
</dbReference>
<dbReference type="GO" id="GO:2000042">
    <property type="term" value="P:negative regulation of double-strand break repair via homologous recombination"/>
    <property type="evidence" value="ECO:0007669"/>
    <property type="project" value="TreeGrafter"/>
</dbReference>
<organism evidence="5 6">
    <name type="scientific">Pogona vitticeps</name>
    <name type="common">central bearded dragon</name>
    <dbReference type="NCBI Taxonomy" id="103695"/>
    <lineage>
        <taxon>Eukaryota</taxon>
        <taxon>Metazoa</taxon>
        <taxon>Chordata</taxon>
        <taxon>Craniata</taxon>
        <taxon>Vertebrata</taxon>
        <taxon>Euteleostomi</taxon>
        <taxon>Lepidosauria</taxon>
        <taxon>Squamata</taxon>
        <taxon>Bifurcata</taxon>
        <taxon>Unidentata</taxon>
        <taxon>Episquamata</taxon>
        <taxon>Toxicofera</taxon>
        <taxon>Iguania</taxon>
        <taxon>Acrodonta</taxon>
        <taxon>Agamidae</taxon>
        <taxon>Amphibolurinae</taxon>
        <taxon>Pogona</taxon>
    </lineage>
</organism>
<dbReference type="InterPro" id="IPR024810">
    <property type="entry name" value="MAB21L/cGLR"/>
</dbReference>
<reference evidence="6" key="2">
    <citation type="submission" date="2025-08" db="UniProtKB">
        <authorList>
            <consortium name="RefSeq"/>
        </authorList>
    </citation>
    <scope>IDENTIFICATION</scope>
</reference>
<dbReference type="GO" id="GO:0003682">
    <property type="term" value="F:chromatin binding"/>
    <property type="evidence" value="ECO:0007669"/>
    <property type="project" value="TreeGrafter"/>
</dbReference>
<dbReference type="PANTHER" id="PTHR10656:SF35">
    <property type="entry name" value="CYCLIC GMP-AMP SYNTHASE"/>
    <property type="match status" value="1"/>
</dbReference>
<feature type="compositionally biased region" description="Basic and acidic residues" evidence="2">
    <location>
        <begin position="293"/>
        <end position="304"/>
    </location>
</feature>
<dbReference type="Gene3D" id="3.30.460.90">
    <property type="match status" value="1"/>
</dbReference>
<dbReference type="InParanoid" id="A0A6J0T2G8"/>
<name>A0A6J0T2G8_9SAUR</name>
<dbReference type="Gene3D" id="1.10.1410.40">
    <property type="match status" value="1"/>
</dbReference>
<dbReference type="GO" id="GO:0071360">
    <property type="term" value="P:cellular response to exogenous dsRNA"/>
    <property type="evidence" value="ECO:0007669"/>
    <property type="project" value="TreeGrafter"/>
</dbReference>
<evidence type="ECO:0000313" key="6">
    <source>
        <dbReference type="RefSeq" id="XP_020641513.2"/>
    </source>
</evidence>
<feature type="domain" description="Mab-21-like HhH/H2TH-like" evidence="4">
    <location>
        <begin position="585"/>
        <end position="687"/>
    </location>
</feature>
<dbReference type="GO" id="GO:0002218">
    <property type="term" value="P:activation of innate immune response"/>
    <property type="evidence" value="ECO:0007669"/>
    <property type="project" value="TreeGrafter"/>
</dbReference>
<comment type="similarity">
    <text evidence="1">Belongs to the mab-21 family.</text>
</comment>
<feature type="region of interest" description="Disordered" evidence="2">
    <location>
        <begin position="1"/>
        <end position="75"/>
    </location>
</feature>
<dbReference type="InterPro" id="IPR046906">
    <property type="entry name" value="Mab-21_HhH/H2TH-like"/>
</dbReference>
<dbReference type="GO" id="GO:0005829">
    <property type="term" value="C:cytosol"/>
    <property type="evidence" value="ECO:0007669"/>
    <property type="project" value="TreeGrafter"/>
</dbReference>
<dbReference type="GO" id="GO:0061501">
    <property type="term" value="F:2',3'-cyclic GMP-AMP synthase activity"/>
    <property type="evidence" value="ECO:0007669"/>
    <property type="project" value="TreeGrafter"/>
</dbReference>
<dbReference type="PANTHER" id="PTHR10656">
    <property type="entry name" value="CELL FATE DETERMINING PROTEIN MAB21-RELATED"/>
    <property type="match status" value="1"/>
</dbReference>
<dbReference type="SMART" id="SM01265">
    <property type="entry name" value="Mab-21"/>
    <property type="match status" value="1"/>
</dbReference>
<dbReference type="GO" id="GO:0032481">
    <property type="term" value="P:positive regulation of type I interferon production"/>
    <property type="evidence" value="ECO:0007669"/>
    <property type="project" value="TreeGrafter"/>
</dbReference>
<keyword evidence="5" id="KW-1185">Reference proteome</keyword>
<feature type="compositionally biased region" description="Basic and acidic residues" evidence="2">
    <location>
        <begin position="11"/>
        <end position="23"/>
    </location>
</feature>
<dbReference type="InterPro" id="IPR046903">
    <property type="entry name" value="Mab-21-like_nuc_Trfase"/>
</dbReference>
<dbReference type="GO" id="GO:0005634">
    <property type="term" value="C:nucleus"/>
    <property type="evidence" value="ECO:0007669"/>
    <property type="project" value="TreeGrafter"/>
</dbReference>
<protein>
    <submittedName>
        <fullName evidence="6">Cyclic GMP-AMP synthase isoform X1</fullName>
    </submittedName>
</protein>
<reference evidence="5" key="1">
    <citation type="submission" date="2025-05" db="UniProtKB">
        <authorList>
            <consortium name="RefSeq"/>
        </authorList>
    </citation>
    <scope>NUCLEOTIDE SEQUENCE [LARGE SCALE GENOMIC DNA]</scope>
</reference>